<sequence>MSIVDDAAKTSIETSKECIVYQCQRITEGLRLAEVCSLDEELRQELIGVVTAPLCSHIAEFQLMTNPIVLHMGKPPSQRTDREERLVPFIAYAIAYGDHEMVHDALLLYTHCAQVQAFPSHTHFTMLRSIPDSGEICAIRSPDQVSTLQKENNRTVDDLLQRLKGGLDIKDVKMSEMLAAYEKKISIMEVVISLLSRSFLFFFLQLLRAYVSQIRERELELLVSAKDQALAQSEKLRIQLRNGAGNNEADMAWIRSFVGECETLKSQHDKLEIQLEVTRKNFDEKTAMMRDELLRVRQEREDLATGICQEKELVISMKKQTEDLKKKLETASAALLDRQNEVQTLNADKTKLNELLSKTIAELSTEKKTHELDISRLTADLAIKTTVIEKLTRESNELESRCAEKEAECEEYLKELTNLRSHGQKTQADLEKMKRMREEMLKLAGGYE</sequence>
<dbReference type="InterPro" id="IPR042510">
    <property type="entry name" value="CIP2A"/>
</dbReference>
<evidence type="ECO:0000256" key="1">
    <source>
        <dbReference type="SAM" id="Coils"/>
    </source>
</evidence>
<keyword evidence="2" id="KW-1185">Reference proteome</keyword>
<feature type="coiled-coil region" evidence="1">
    <location>
        <begin position="318"/>
        <end position="422"/>
    </location>
</feature>
<dbReference type="AlphaFoldDB" id="A0A1I7XT25"/>
<dbReference type="PANTHER" id="PTHR23161">
    <property type="entry name" value="PROTEIN CIP2A"/>
    <property type="match status" value="1"/>
</dbReference>
<dbReference type="PANTHER" id="PTHR23161:SF2">
    <property type="entry name" value="PROTEIN CIP2A"/>
    <property type="match status" value="1"/>
</dbReference>
<reference evidence="3" key="1">
    <citation type="submission" date="2016-11" db="UniProtKB">
        <authorList>
            <consortium name="WormBaseParasite"/>
        </authorList>
    </citation>
    <scope>IDENTIFICATION</scope>
</reference>
<dbReference type="WBParaSite" id="Hba_20970">
    <property type="protein sequence ID" value="Hba_20970"/>
    <property type="gene ID" value="Hba_20970"/>
</dbReference>
<accession>A0A1I7XT25</accession>
<organism evidence="2 3">
    <name type="scientific">Heterorhabditis bacteriophora</name>
    <name type="common">Entomopathogenic nematode worm</name>
    <dbReference type="NCBI Taxonomy" id="37862"/>
    <lineage>
        <taxon>Eukaryota</taxon>
        <taxon>Metazoa</taxon>
        <taxon>Ecdysozoa</taxon>
        <taxon>Nematoda</taxon>
        <taxon>Chromadorea</taxon>
        <taxon>Rhabditida</taxon>
        <taxon>Rhabditina</taxon>
        <taxon>Rhabditomorpha</taxon>
        <taxon>Strongyloidea</taxon>
        <taxon>Heterorhabditidae</taxon>
        <taxon>Heterorhabditis</taxon>
    </lineage>
</organism>
<proteinExistence type="predicted"/>
<evidence type="ECO:0000313" key="3">
    <source>
        <dbReference type="WBParaSite" id="Hba_20970"/>
    </source>
</evidence>
<dbReference type="Proteomes" id="UP000095283">
    <property type="component" value="Unplaced"/>
</dbReference>
<name>A0A1I7XT25_HETBA</name>
<evidence type="ECO:0000313" key="2">
    <source>
        <dbReference type="Proteomes" id="UP000095283"/>
    </source>
</evidence>
<protein>
    <submittedName>
        <fullName evidence="3">FRIGIDA-like protein</fullName>
    </submittedName>
</protein>
<keyword evidence="1" id="KW-0175">Coiled coil</keyword>